<evidence type="ECO:0000313" key="3">
    <source>
        <dbReference type="Proteomes" id="UP001642540"/>
    </source>
</evidence>
<comment type="caution">
    <text evidence="2">The sequence shown here is derived from an EMBL/GenBank/DDBJ whole genome shotgun (WGS) entry which is preliminary data.</text>
</comment>
<sequence>MIPKSPKRPGIFKRLVGGVVVFELLAFGGSFLVWYKLNNSREFREKAKTSAPWALEIYYKMGEIMNSKNKAIRDADSSVWKAPPNKAD</sequence>
<dbReference type="Proteomes" id="UP001642540">
    <property type="component" value="Unassembled WGS sequence"/>
</dbReference>
<evidence type="ECO:0000256" key="1">
    <source>
        <dbReference type="SAM" id="Phobius"/>
    </source>
</evidence>
<accession>A0ABP1QZM6</accession>
<keyword evidence="1" id="KW-0812">Transmembrane</keyword>
<dbReference type="EMBL" id="CAXLJM020000046">
    <property type="protein sequence ID" value="CAL8111266.1"/>
    <property type="molecule type" value="Genomic_DNA"/>
</dbReference>
<dbReference type="InterPro" id="IPR037764">
    <property type="entry name" value="CEBPZOS"/>
</dbReference>
<proteinExistence type="predicted"/>
<dbReference type="PANTHER" id="PTHR38001">
    <property type="entry name" value="PROTEIN CEBPZOS"/>
    <property type="match status" value="1"/>
</dbReference>
<organism evidence="2 3">
    <name type="scientific">Orchesella dallaii</name>
    <dbReference type="NCBI Taxonomy" id="48710"/>
    <lineage>
        <taxon>Eukaryota</taxon>
        <taxon>Metazoa</taxon>
        <taxon>Ecdysozoa</taxon>
        <taxon>Arthropoda</taxon>
        <taxon>Hexapoda</taxon>
        <taxon>Collembola</taxon>
        <taxon>Entomobryomorpha</taxon>
        <taxon>Entomobryoidea</taxon>
        <taxon>Orchesellidae</taxon>
        <taxon>Orchesellinae</taxon>
        <taxon>Orchesella</taxon>
    </lineage>
</organism>
<dbReference type="PANTHER" id="PTHR38001:SF1">
    <property type="entry name" value="PROTEIN CEBPZOS"/>
    <property type="match status" value="1"/>
</dbReference>
<keyword evidence="1" id="KW-0472">Membrane</keyword>
<feature type="transmembrane region" description="Helical" evidence="1">
    <location>
        <begin position="15"/>
        <end position="35"/>
    </location>
</feature>
<keyword evidence="1" id="KW-1133">Transmembrane helix</keyword>
<protein>
    <recommendedName>
        <fullName evidence="4">Protein CEBPZOS</fullName>
    </recommendedName>
</protein>
<evidence type="ECO:0008006" key="4">
    <source>
        <dbReference type="Google" id="ProtNLM"/>
    </source>
</evidence>
<keyword evidence="3" id="KW-1185">Reference proteome</keyword>
<reference evidence="2 3" key="1">
    <citation type="submission" date="2024-08" db="EMBL/GenBank/DDBJ databases">
        <authorList>
            <person name="Cucini C."/>
            <person name="Frati F."/>
        </authorList>
    </citation>
    <scope>NUCLEOTIDE SEQUENCE [LARGE SCALE GENOMIC DNA]</scope>
</reference>
<gene>
    <name evidence="2" type="ORF">ODALV1_LOCUS14881</name>
</gene>
<name>A0ABP1QZM6_9HEXA</name>
<evidence type="ECO:0000313" key="2">
    <source>
        <dbReference type="EMBL" id="CAL8111266.1"/>
    </source>
</evidence>